<dbReference type="Proteomes" id="UP000264006">
    <property type="component" value="Chromosome"/>
</dbReference>
<dbReference type="OrthoDB" id="9757990at2"/>
<dbReference type="SUPFAM" id="SSF47384">
    <property type="entry name" value="Homodimeric domain of signal transducing histidine kinase"/>
    <property type="match status" value="1"/>
</dbReference>
<dbReference type="InterPro" id="IPR003594">
    <property type="entry name" value="HATPase_dom"/>
</dbReference>
<proteinExistence type="predicted"/>
<evidence type="ECO:0000256" key="6">
    <source>
        <dbReference type="ARBA" id="ARBA00022777"/>
    </source>
</evidence>
<dbReference type="Gene3D" id="3.30.450.20">
    <property type="entry name" value="PAS domain"/>
    <property type="match status" value="1"/>
</dbReference>
<dbReference type="SMART" id="SM00388">
    <property type="entry name" value="HisKA"/>
    <property type="match status" value="1"/>
</dbReference>
<dbReference type="PANTHER" id="PTHR43047:SF72">
    <property type="entry name" value="OSMOSENSING HISTIDINE PROTEIN KINASE SLN1"/>
    <property type="match status" value="1"/>
</dbReference>
<dbReference type="InterPro" id="IPR003661">
    <property type="entry name" value="HisK_dim/P_dom"/>
</dbReference>
<feature type="transmembrane region" description="Helical" evidence="8">
    <location>
        <begin position="77"/>
        <end position="106"/>
    </location>
</feature>
<dbReference type="Gene3D" id="3.30.565.10">
    <property type="entry name" value="Histidine kinase-like ATPase, C-terminal domain"/>
    <property type="match status" value="1"/>
</dbReference>
<keyword evidence="8" id="KW-1133">Transmembrane helix</keyword>
<dbReference type="CDD" id="cd00130">
    <property type="entry name" value="PAS"/>
    <property type="match status" value="1"/>
</dbReference>
<keyword evidence="4" id="KW-0597">Phosphoprotein</keyword>
<name>A0A346XT53_9ACTN</name>
<comment type="subcellular location">
    <subcellularLocation>
        <location evidence="2">Cell membrane</location>
    </subcellularLocation>
</comment>
<comment type="catalytic activity">
    <reaction evidence="1">
        <text>ATP + protein L-histidine = ADP + protein N-phospho-L-histidine.</text>
        <dbReference type="EC" id="2.7.13.3"/>
    </reaction>
</comment>
<organism evidence="10 11">
    <name type="scientific">Euzebya pacifica</name>
    <dbReference type="NCBI Taxonomy" id="1608957"/>
    <lineage>
        <taxon>Bacteria</taxon>
        <taxon>Bacillati</taxon>
        <taxon>Actinomycetota</taxon>
        <taxon>Nitriliruptoria</taxon>
        <taxon>Euzebyales</taxon>
    </lineage>
</organism>
<dbReference type="Pfam" id="PF08448">
    <property type="entry name" value="PAS_4"/>
    <property type="match status" value="1"/>
</dbReference>
<dbReference type="EMBL" id="CP031165">
    <property type="protein sequence ID" value="AXV05400.1"/>
    <property type="molecule type" value="Genomic_DNA"/>
</dbReference>
<dbReference type="InterPro" id="IPR035965">
    <property type="entry name" value="PAS-like_dom_sf"/>
</dbReference>
<dbReference type="Pfam" id="PF02518">
    <property type="entry name" value="HATPase_c"/>
    <property type="match status" value="1"/>
</dbReference>
<dbReference type="Gene3D" id="1.10.287.130">
    <property type="match status" value="1"/>
</dbReference>
<evidence type="ECO:0000256" key="7">
    <source>
        <dbReference type="ARBA" id="ARBA00023012"/>
    </source>
</evidence>
<dbReference type="KEGG" id="euz:DVS28_a0699"/>
<dbReference type="AlphaFoldDB" id="A0A346XT53"/>
<feature type="transmembrane region" description="Helical" evidence="8">
    <location>
        <begin position="150"/>
        <end position="168"/>
    </location>
</feature>
<evidence type="ECO:0000256" key="3">
    <source>
        <dbReference type="ARBA" id="ARBA00012438"/>
    </source>
</evidence>
<dbReference type="Pfam" id="PF00512">
    <property type="entry name" value="HisKA"/>
    <property type="match status" value="1"/>
</dbReference>
<evidence type="ECO:0000256" key="4">
    <source>
        <dbReference type="ARBA" id="ARBA00022553"/>
    </source>
</evidence>
<dbReference type="PROSITE" id="PS50109">
    <property type="entry name" value="HIS_KIN"/>
    <property type="match status" value="1"/>
</dbReference>
<dbReference type="InterPro" id="IPR000014">
    <property type="entry name" value="PAS"/>
</dbReference>
<keyword evidence="8" id="KW-0812">Transmembrane</keyword>
<sequence>MSYPTSTSLPVPVGDLAARRILAFIRVLTALVVTALLSIDTIAAPELVAWGAGLIWLPTAAGLWFAEEGPARTRTLWIGIVLDLVVAGCLMGIAPASASTVMVMLVPFAAGVAYRSGVVPGAAFGTALLAVRWGVAILADSGPIDPLVEVVDTLALIGVLLVVGRALTVQKRDARSVAESAQRSDHILERSSEGIVVTGSGGVIRQVNPAAERSLGVKHANELVGGTCNERLSLHQDSDALDCRRTCALAAMCHDDQGVQVWRDMDGVRQPLLATASRLSGQGEETQFLHSFRDITRLRQADEAKTMFLATASHELKTPLTVIRGFAQVLRRTVPDTDAQIALEAIETRSAELANIVDRLLLSSRIESGRVDLEIEPIDVSDILRTRMRGLSNSLGRTIHVDVEDDLLALASSDALITALDHLLDNAAKYSPGGQDLEITAARADGGIAIAVTDRGIGMTQEQLDQCFDRFWQAEATDVRRFGGTGIGLYIVESLVNGMNGRVEATSTLGQGTTFTVVLPVADGPDHVVDISGTAASAHSSVDEFMRQLGLPARSTG</sequence>
<dbReference type="GO" id="GO:0005886">
    <property type="term" value="C:plasma membrane"/>
    <property type="evidence" value="ECO:0007669"/>
    <property type="project" value="UniProtKB-SubCell"/>
</dbReference>
<dbReference type="RefSeq" id="WP_114590215.1">
    <property type="nucleotide sequence ID" value="NZ_CP031165.1"/>
</dbReference>
<dbReference type="CDD" id="cd00082">
    <property type="entry name" value="HisKA"/>
    <property type="match status" value="1"/>
</dbReference>
<keyword evidence="6 10" id="KW-0418">Kinase</keyword>
<feature type="transmembrane region" description="Helical" evidence="8">
    <location>
        <begin position="20"/>
        <end position="40"/>
    </location>
</feature>
<evidence type="ECO:0000313" key="10">
    <source>
        <dbReference type="EMBL" id="AXV05400.1"/>
    </source>
</evidence>
<dbReference type="InterPro" id="IPR036890">
    <property type="entry name" value="HATPase_C_sf"/>
</dbReference>
<keyword evidence="5" id="KW-0808">Transferase</keyword>
<keyword evidence="10" id="KW-0813">Transport</keyword>
<evidence type="ECO:0000256" key="8">
    <source>
        <dbReference type="SAM" id="Phobius"/>
    </source>
</evidence>
<accession>A0A346XT53</accession>
<feature type="transmembrane region" description="Helical" evidence="8">
    <location>
        <begin position="118"/>
        <end position="138"/>
    </location>
</feature>
<reference evidence="10 11" key="1">
    <citation type="submission" date="2018-09" db="EMBL/GenBank/DDBJ databases">
        <title>Complete genome sequence of Euzebya sp. DY32-46 isolated from seawater of Pacific Ocean.</title>
        <authorList>
            <person name="Xu L."/>
            <person name="Wu Y.-H."/>
            <person name="Xu X.-W."/>
        </authorList>
    </citation>
    <scope>NUCLEOTIDE SEQUENCE [LARGE SCALE GENOMIC DNA]</scope>
    <source>
        <strain evidence="10 11">DY32-46</strain>
    </source>
</reference>
<dbReference type="GO" id="GO:0009927">
    <property type="term" value="F:histidine phosphotransfer kinase activity"/>
    <property type="evidence" value="ECO:0007669"/>
    <property type="project" value="TreeGrafter"/>
</dbReference>
<keyword evidence="8" id="KW-0472">Membrane</keyword>
<dbReference type="GO" id="GO:0034220">
    <property type="term" value="P:monoatomic ion transmembrane transport"/>
    <property type="evidence" value="ECO:0007669"/>
    <property type="project" value="UniProtKB-KW"/>
</dbReference>
<dbReference type="InterPro" id="IPR036097">
    <property type="entry name" value="HisK_dim/P_sf"/>
</dbReference>
<evidence type="ECO:0000313" key="11">
    <source>
        <dbReference type="Proteomes" id="UP000264006"/>
    </source>
</evidence>
<dbReference type="SUPFAM" id="SSF55785">
    <property type="entry name" value="PYP-like sensor domain (PAS domain)"/>
    <property type="match status" value="1"/>
</dbReference>
<keyword evidence="7" id="KW-0902">Two-component regulatory system</keyword>
<dbReference type="PRINTS" id="PR00344">
    <property type="entry name" value="BCTRLSENSOR"/>
</dbReference>
<dbReference type="PANTHER" id="PTHR43047">
    <property type="entry name" value="TWO-COMPONENT HISTIDINE PROTEIN KINASE"/>
    <property type="match status" value="1"/>
</dbReference>
<dbReference type="SMART" id="SM00387">
    <property type="entry name" value="HATPase_c"/>
    <property type="match status" value="1"/>
</dbReference>
<dbReference type="EC" id="2.7.13.3" evidence="3"/>
<dbReference type="NCBIfam" id="TIGR00229">
    <property type="entry name" value="sensory_box"/>
    <property type="match status" value="1"/>
</dbReference>
<gene>
    <name evidence="10" type="ORF">DVS28_a0699</name>
</gene>
<keyword evidence="10" id="KW-0406">Ion transport</keyword>
<dbReference type="GO" id="GO:0000155">
    <property type="term" value="F:phosphorelay sensor kinase activity"/>
    <property type="evidence" value="ECO:0007669"/>
    <property type="project" value="InterPro"/>
</dbReference>
<evidence type="ECO:0000256" key="2">
    <source>
        <dbReference type="ARBA" id="ARBA00004236"/>
    </source>
</evidence>
<evidence type="ECO:0000256" key="1">
    <source>
        <dbReference type="ARBA" id="ARBA00000085"/>
    </source>
</evidence>
<dbReference type="InterPro" id="IPR013656">
    <property type="entry name" value="PAS_4"/>
</dbReference>
<keyword evidence="10" id="KW-0407">Ion channel</keyword>
<dbReference type="SUPFAM" id="SSF55874">
    <property type="entry name" value="ATPase domain of HSP90 chaperone/DNA topoisomerase II/histidine kinase"/>
    <property type="match status" value="1"/>
</dbReference>
<keyword evidence="11" id="KW-1185">Reference proteome</keyword>
<feature type="transmembrane region" description="Helical" evidence="8">
    <location>
        <begin position="47"/>
        <end position="65"/>
    </location>
</feature>
<dbReference type="InterPro" id="IPR005467">
    <property type="entry name" value="His_kinase_dom"/>
</dbReference>
<protein>
    <recommendedName>
        <fullName evidence="3">histidine kinase</fullName>
        <ecNumber evidence="3">2.7.13.3</ecNumber>
    </recommendedName>
</protein>
<dbReference type="InterPro" id="IPR004358">
    <property type="entry name" value="Sig_transdc_His_kin-like_C"/>
</dbReference>
<evidence type="ECO:0000256" key="5">
    <source>
        <dbReference type="ARBA" id="ARBA00022679"/>
    </source>
</evidence>
<evidence type="ECO:0000259" key="9">
    <source>
        <dbReference type="PROSITE" id="PS50109"/>
    </source>
</evidence>
<feature type="domain" description="Histidine kinase" evidence="9">
    <location>
        <begin position="311"/>
        <end position="523"/>
    </location>
</feature>